<dbReference type="EMBL" id="BAAFST010000009">
    <property type="protein sequence ID" value="GAB1293904.1"/>
    <property type="molecule type" value="Genomic_DNA"/>
</dbReference>
<organism evidence="1 2">
    <name type="scientific">Apodemus speciosus</name>
    <name type="common">Large Japanese field mouse</name>
    <dbReference type="NCBI Taxonomy" id="105296"/>
    <lineage>
        <taxon>Eukaryota</taxon>
        <taxon>Metazoa</taxon>
        <taxon>Chordata</taxon>
        <taxon>Craniata</taxon>
        <taxon>Vertebrata</taxon>
        <taxon>Euteleostomi</taxon>
        <taxon>Mammalia</taxon>
        <taxon>Eutheria</taxon>
        <taxon>Euarchontoglires</taxon>
        <taxon>Glires</taxon>
        <taxon>Rodentia</taxon>
        <taxon>Myomorpha</taxon>
        <taxon>Muroidea</taxon>
        <taxon>Muridae</taxon>
        <taxon>Murinae</taxon>
        <taxon>Apodemus</taxon>
    </lineage>
</organism>
<reference evidence="1 2" key="1">
    <citation type="submission" date="2024-08" db="EMBL/GenBank/DDBJ databases">
        <title>The draft genome of Apodemus speciosus.</title>
        <authorList>
            <person name="Nabeshima K."/>
            <person name="Suzuki S."/>
            <person name="Onuma M."/>
        </authorList>
    </citation>
    <scope>NUCLEOTIDE SEQUENCE [LARGE SCALE GENOMIC DNA]</scope>
    <source>
        <strain evidence="1">IB14-021</strain>
    </source>
</reference>
<dbReference type="Proteomes" id="UP001623349">
    <property type="component" value="Unassembled WGS sequence"/>
</dbReference>
<evidence type="ECO:0000313" key="2">
    <source>
        <dbReference type="Proteomes" id="UP001623349"/>
    </source>
</evidence>
<proteinExistence type="predicted"/>
<name>A0ABQ0F3R1_APOSI</name>
<sequence>MKWNVDLETKETGCQLDSFWSDISKEIQLRRLIK</sequence>
<comment type="caution">
    <text evidence="1">The sequence shown here is derived from an EMBL/GenBank/DDBJ whole genome shotgun (WGS) entry which is preliminary data.</text>
</comment>
<protein>
    <submittedName>
        <fullName evidence="1">Zinc finger protein 26</fullName>
    </submittedName>
</protein>
<gene>
    <name evidence="1" type="ORF">APTSU1_000913700</name>
</gene>
<keyword evidence="2" id="KW-1185">Reference proteome</keyword>
<evidence type="ECO:0000313" key="1">
    <source>
        <dbReference type="EMBL" id="GAB1293904.1"/>
    </source>
</evidence>
<accession>A0ABQ0F3R1</accession>